<dbReference type="RefSeq" id="WP_343759221.1">
    <property type="nucleotide sequence ID" value="NZ_BAAACG010000006.1"/>
</dbReference>
<feature type="transmembrane region" description="Helical" evidence="1">
    <location>
        <begin position="323"/>
        <end position="343"/>
    </location>
</feature>
<keyword evidence="1" id="KW-0472">Membrane</keyword>
<feature type="transmembrane region" description="Helical" evidence="1">
    <location>
        <begin position="379"/>
        <end position="401"/>
    </location>
</feature>
<dbReference type="EMBL" id="BAAACG010000006">
    <property type="protein sequence ID" value="GAA0735216.1"/>
    <property type="molecule type" value="Genomic_DNA"/>
</dbReference>
<feature type="transmembrane region" description="Helical" evidence="1">
    <location>
        <begin position="259"/>
        <end position="278"/>
    </location>
</feature>
<reference evidence="2 3" key="1">
    <citation type="journal article" date="2019" name="Int. J. Syst. Evol. Microbiol.">
        <title>The Global Catalogue of Microorganisms (GCM) 10K type strain sequencing project: providing services to taxonomists for standard genome sequencing and annotation.</title>
        <authorList>
            <consortium name="The Broad Institute Genomics Platform"/>
            <consortium name="The Broad Institute Genome Sequencing Center for Infectious Disease"/>
            <person name="Wu L."/>
            <person name="Ma J."/>
        </authorList>
    </citation>
    <scope>NUCLEOTIDE SEQUENCE [LARGE SCALE GENOMIC DNA]</scope>
    <source>
        <strain evidence="2 3">JCM 1407</strain>
    </source>
</reference>
<evidence type="ECO:0000256" key="1">
    <source>
        <dbReference type="SAM" id="Phobius"/>
    </source>
</evidence>
<keyword evidence="1" id="KW-0812">Transmembrane</keyword>
<dbReference type="Proteomes" id="UP001501510">
    <property type="component" value="Unassembled WGS sequence"/>
</dbReference>
<evidence type="ECO:0000313" key="2">
    <source>
        <dbReference type="EMBL" id="GAA0735216.1"/>
    </source>
</evidence>
<name>A0ABN1JBP8_9CLOT</name>
<gene>
    <name evidence="2" type="ORF">GCM10008906_08630</name>
</gene>
<comment type="caution">
    <text evidence="2">The sequence shown here is derived from an EMBL/GenBank/DDBJ whole genome shotgun (WGS) entry which is preliminary data.</text>
</comment>
<protein>
    <submittedName>
        <fullName evidence="2">Uncharacterized protein</fullName>
    </submittedName>
</protein>
<feature type="transmembrane region" description="Helical" evidence="1">
    <location>
        <begin position="172"/>
        <end position="189"/>
    </location>
</feature>
<sequence>MKINIIKFTLLNLKRKMLKIIKKNKLKTLAFLIIVVFLIVTFKEMISTLKPEYIKYVPVIIFIYCIAKLMQDAPTMNIRPELIELKVLTVNDLKLFIILKSTFLSILIIGVILLNNLQIYGFRKIIIVASLINIISNLVCFFIHQVKRPDFLRVVIILILTAIYYYDSIIMSTALTIALIIYMVKIDYIKYDNILPYYKSITNLSDGFFYGNMDSMSQDKVTFNKKNNSSLHLMEKQYSTNYKFYFYKEISRIICNKKLLINSCLVCFIISLLVYLYADKLIVKFIAIEIVLVIGDNLLSVLNKSEANIKNNGFYLPYSISDLIMQKFIPQLLITLICVFSGFLLVKYINIYLLIICILLSPLRNILYNFSNNSFTKFLSYILSFLISFISFLGVYGFNFINFY</sequence>
<proteinExistence type="predicted"/>
<feature type="transmembrane region" description="Helical" evidence="1">
    <location>
        <begin position="95"/>
        <end position="113"/>
    </location>
</feature>
<keyword evidence="3" id="KW-1185">Reference proteome</keyword>
<feature type="transmembrane region" description="Helical" evidence="1">
    <location>
        <begin position="125"/>
        <end position="143"/>
    </location>
</feature>
<evidence type="ECO:0000313" key="3">
    <source>
        <dbReference type="Proteomes" id="UP001501510"/>
    </source>
</evidence>
<feature type="transmembrane region" description="Helical" evidence="1">
    <location>
        <begin position="349"/>
        <end position="367"/>
    </location>
</feature>
<keyword evidence="1" id="KW-1133">Transmembrane helix</keyword>
<accession>A0ABN1JBP8</accession>
<organism evidence="2 3">
    <name type="scientific">Clostridium oceanicum</name>
    <dbReference type="NCBI Taxonomy" id="1543"/>
    <lineage>
        <taxon>Bacteria</taxon>
        <taxon>Bacillati</taxon>
        <taxon>Bacillota</taxon>
        <taxon>Clostridia</taxon>
        <taxon>Eubacteriales</taxon>
        <taxon>Clostridiaceae</taxon>
        <taxon>Clostridium</taxon>
    </lineage>
</organism>